<protein>
    <submittedName>
        <fullName evidence="1">Uncharacterized protein</fullName>
    </submittedName>
</protein>
<evidence type="ECO:0000313" key="2">
    <source>
        <dbReference type="Proteomes" id="UP000472241"/>
    </source>
</evidence>
<reference evidence="1" key="1">
    <citation type="submission" date="2025-08" db="UniProtKB">
        <authorList>
            <consortium name="Ensembl"/>
        </authorList>
    </citation>
    <scope>IDENTIFICATION</scope>
</reference>
<dbReference type="Proteomes" id="UP000472241">
    <property type="component" value="Unplaced"/>
</dbReference>
<dbReference type="AlphaFoldDB" id="A0A667IIK2"/>
<proteinExistence type="predicted"/>
<dbReference type="Ensembl" id="ENSLCNT00005026539.1">
    <property type="protein sequence ID" value="ENSLCNP00005023762.1"/>
    <property type="gene ID" value="ENSLCNG00005015450.1"/>
</dbReference>
<evidence type="ECO:0000313" key="1">
    <source>
        <dbReference type="Ensembl" id="ENSLCNP00005023762.1"/>
    </source>
</evidence>
<name>A0A667IIK2_LYNCA</name>
<keyword evidence="2" id="KW-1185">Reference proteome</keyword>
<accession>A0A667IIK2</accession>
<reference evidence="1" key="2">
    <citation type="submission" date="2025-09" db="UniProtKB">
        <authorList>
            <consortium name="Ensembl"/>
        </authorList>
    </citation>
    <scope>IDENTIFICATION</scope>
</reference>
<organism evidence="1 2">
    <name type="scientific">Lynx canadensis</name>
    <name type="common">Canada lynx</name>
    <name type="synonym">Felis canadensis</name>
    <dbReference type="NCBI Taxonomy" id="61383"/>
    <lineage>
        <taxon>Eukaryota</taxon>
        <taxon>Metazoa</taxon>
        <taxon>Chordata</taxon>
        <taxon>Craniata</taxon>
        <taxon>Vertebrata</taxon>
        <taxon>Euteleostomi</taxon>
        <taxon>Mammalia</taxon>
        <taxon>Eutheria</taxon>
        <taxon>Laurasiatheria</taxon>
        <taxon>Carnivora</taxon>
        <taxon>Feliformia</taxon>
        <taxon>Felidae</taxon>
        <taxon>Felinae</taxon>
        <taxon>Lynx</taxon>
    </lineage>
</organism>
<sequence>MPMQILVHWESLLSDAGGSPELVDPGLQFCVLQFHRGLHRHHQPGGHLLLPVWRGLQWFR</sequence>